<evidence type="ECO:0000313" key="6">
    <source>
        <dbReference type="Proteomes" id="UP000321440"/>
    </source>
</evidence>
<keyword evidence="6" id="KW-1185">Reference proteome</keyword>
<evidence type="ECO:0000256" key="1">
    <source>
        <dbReference type="ARBA" id="ARBA00022491"/>
    </source>
</evidence>
<reference evidence="5 6" key="1">
    <citation type="submission" date="2019-07" db="EMBL/GenBank/DDBJ databases">
        <title>Whole genome shotgun sequence of Alkalibacillus haloalkaliphilus NBRC 103110.</title>
        <authorList>
            <person name="Hosoyama A."/>
            <person name="Uohara A."/>
            <person name="Ohji S."/>
            <person name="Ichikawa N."/>
        </authorList>
    </citation>
    <scope>NUCLEOTIDE SEQUENCE [LARGE SCALE GENOMIC DNA]</scope>
    <source>
        <strain evidence="5 6">NBRC 103110</strain>
    </source>
</reference>
<evidence type="ECO:0000256" key="2">
    <source>
        <dbReference type="ARBA" id="ARBA00023125"/>
    </source>
</evidence>
<evidence type="ECO:0000313" key="5">
    <source>
        <dbReference type="EMBL" id="GEN46339.1"/>
    </source>
</evidence>
<dbReference type="AlphaFoldDB" id="A0A511W5F8"/>
<dbReference type="InterPro" id="IPR023772">
    <property type="entry name" value="DNA-bd_HTH_TetR-type_CS"/>
</dbReference>
<dbReference type="Gene3D" id="1.10.10.60">
    <property type="entry name" value="Homeodomain-like"/>
    <property type="match status" value="1"/>
</dbReference>
<keyword evidence="2 3" id="KW-0238">DNA-binding</keyword>
<organism evidence="5 6">
    <name type="scientific">Alkalibacillus haloalkaliphilus</name>
    <dbReference type="NCBI Taxonomy" id="94136"/>
    <lineage>
        <taxon>Bacteria</taxon>
        <taxon>Bacillati</taxon>
        <taxon>Bacillota</taxon>
        <taxon>Bacilli</taxon>
        <taxon>Bacillales</taxon>
        <taxon>Bacillaceae</taxon>
        <taxon>Alkalibacillus</taxon>
    </lineage>
</organism>
<name>A0A511W5F8_9BACI</name>
<gene>
    <name evidence="5" type="ORF">AHA02nite_21150</name>
</gene>
<feature type="domain" description="HTH tetR-type" evidence="4">
    <location>
        <begin position="10"/>
        <end position="70"/>
    </location>
</feature>
<dbReference type="InterPro" id="IPR050624">
    <property type="entry name" value="HTH-type_Tx_Regulator"/>
</dbReference>
<dbReference type="PANTHER" id="PTHR43479">
    <property type="entry name" value="ACREF/ENVCD OPERON REPRESSOR-RELATED"/>
    <property type="match status" value="1"/>
</dbReference>
<dbReference type="InterPro" id="IPR036271">
    <property type="entry name" value="Tet_transcr_reg_TetR-rel_C_sf"/>
</dbReference>
<accession>A0A511W5F8</accession>
<proteinExistence type="predicted"/>
<dbReference type="Pfam" id="PF00440">
    <property type="entry name" value="TetR_N"/>
    <property type="match status" value="1"/>
</dbReference>
<dbReference type="SUPFAM" id="SSF46689">
    <property type="entry name" value="Homeodomain-like"/>
    <property type="match status" value="1"/>
</dbReference>
<dbReference type="OrthoDB" id="9780939at2"/>
<dbReference type="EMBL" id="BJYA01000014">
    <property type="protein sequence ID" value="GEN46339.1"/>
    <property type="molecule type" value="Genomic_DNA"/>
</dbReference>
<protein>
    <submittedName>
        <fullName evidence="5">TetR family transcriptional regulator</fullName>
    </submittedName>
</protein>
<evidence type="ECO:0000256" key="3">
    <source>
        <dbReference type="PROSITE-ProRule" id="PRU00335"/>
    </source>
</evidence>
<keyword evidence="1" id="KW-0678">Repressor</keyword>
<sequence length="207" mass="24435">MTNTFENLGKEKRQRIINAALEEFAQHGFEEASTNRIVKKAGIGKGMLFYYFNNKQDLYYYLVNYCFDLLHNKYLPQINLNEPDLIERYRKATVSKFSFYKEHPNVFNFLGTIMLADGDLLTEDVQEKLDHLRKVGYDLVYNNLDYSRFRADIDSEKAMELIKWALEGYQQQVLANFKGEKMMDIDLDQLSNDFGDYLDVLKTAFYK</sequence>
<dbReference type="GO" id="GO:0003677">
    <property type="term" value="F:DNA binding"/>
    <property type="evidence" value="ECO:0007669"/>
    <property type="project" value="UniProtKB-UniRule"/>
</dbReference>
<dbReference type="RefSeq" id="WP_146817073.1">
    <property type="nucleotide sequence ID" value="NZ_BJYA01000014.1"/>
</dbReference>
<dbReference type="Gene3D" id="1.10.357.10">
    <property type="entry name" value="Tetracycline Repressor, domain 2"/>
    <property type="match status" value="1"/>
</dbReference>
<comment type="caution">
    <text evidence="5">The sequence shown here is derived from an EMBL/GenBank/DDBJ whole genome shotgun (WGS) entry which is preliminary data.</text>
</comment>
<dbReference type="PROSITE" id="PS01081">
    <property type="entry name" value="HTH_TETR_1"/>
    <property type="match status" value="1"/>
</dbReference>
<evidence type="ECO:0000259" key="4">
    <source>
        <dbReference type="PROSITE" id="PS50977"/>
    </source>
</evidence>
<dbReference type="SUPFAM" id="SSF48498">
    <property type="entry name" value="Tetracyclin repressor-like, C-terminal domain"/>
    <property type="match status" value="1"/>
</dbReference>
<dbReference type="InterPro" id="IPR001647">
    <property type="entry name" value="HTH_TetR"/>
</dbReference>
<dbReference type="PROSITE" id="PS50977">
    <property type="entry name" value="HTH_TETR_2"/>
    <property type="match status" value="1"/>
</dbReference>
<dbReference type="InterPro" id="IPR009057">
    <property type="entry name" value="Homeodomain-like_sf"/>
</dbReference>
<dbReference type="PRINTS" id="PR00455">
    <property type="entry name" value="HTHTETR"/>
</dbReference>
<dbReference type="PANTHER" id="PTHR43479:SF11">
    <property type="entry name" value="ACREF_ENVCD OPERON REPRESSOR-RELATED"/>
    <property type="match status" value="1"/>
</dbReference>
<dbReference type="Proteomes" id="UP000321440">
    <property type="component" value="Unassembled WGS sequence"/>
</dbReference>
<feature type="DNA-binding region" description="H-T-H motif" evidence="3">
    <location>
        <begin position="33"/>
        <end position="52"/>
    </location>
</feature>